<evidence type="ECO:0000313" key="6">
    <source>
        <dbReference type="Proteomes" id="UP001141327"/>
    </source>
</evidence>
<dbReference type="Gene3D" id="3.90.1720.30">
    <property type="entry name" value="PPPDE domains"/>
    <property type="match status" value="1"/>
</dbReference>
<accession>A0ABQ8U0D1</accession>
<dbReference type="Proteomes" id="UP001141327">
    <property type="component" value="Unassembled WGS sequence"/>
</dbReference>
<protein>
    <submittedName>
        <fullName evidence="5">Desumoylating isopeptidase 1</fullName>
    </submittedName>
</protein>
<gene>
    <name evidence="5" type="ORF">PAPYR_13435</name>
</gene>
<dbReference type="EMBL" id="JAPMOS010000520">
    <property type="protein sequence ID" value="KAJ4452425.1"/>
    <property type="molecule type" value="Genomic_DNA"/>
</dbReference>
<evidence type="ECO:0000313" key="5">
    <source>
        <dbReference type="EMBL" id="KAJ4452425.1"/>
    </source>
</evidence>
<dbReference type="PANTHER" id="PTHR12378">
    <property type="entry name" value="DESUMOYLATING ISOPEPTIDASE"/>
    <property type="match status" value="1"/>
</dbReference>
<evidence type="ECO:0000256" key="1">
    <source>
        <dbReference type="ARBA" id="ARBA00008140"/>
    </source>
</evidence>
<keyword evidence="6" id="KW-1185">Reference proteome</keyword>
<dbReference type="Pfam" id="PF05903">
    <property type="entry name" value="Peptidase_C97"/>
    <property type="match status" value="1"/>
</dbReference>
<evidence type="ECO:0000259" key="4">
    <source>
        <dbReference type="PROSITE" id="PS51858"/>
    </source>
</evidence>
<comment type="caution">
    <text evidence="5">The sequence shown here is derived from an EMBL/GenBank/DDBJ whole genome shotgun (WGS) entry which is preliminary data.</text>
</comment>
<keyword evidence="3" id="KW-0378">Hydrolase</keyword>
<comment type="similarity">
    <text evidence="1">Belongs to the DeSI family.</text>
</comment>
<proteinExistence type="inferred from homology"/>
<reference evidence="5" key="1">
    <citation type="journal article" date="2022" name="bioRxiv">
        <title>Genomics of Preaxostyla Flagellates Illuminates Evolutionary Transitions and the Path Towards Mitochondrial Loss.</title>
        <authorList>
            <person name="Novak L.V.F."/>
            <person name="Treitli S.C."/>
            <person name="Pyrih J."/>
            <person name="Halakuc P."/>
            <person name="Pipaliya S.V."/>
            <person name="Vacek V."/>
            <person name="Brzon O."/>
            <person name="Soukal P."/>
            <person name="Eme L."/>
            <person name="Dacks J.B."/>
            <person name="Karnkowska A."/>
            <person name="Elias M."/>
            <person name="Hampl V."/>
        </authorList>
    </citation>
    <scope>NUCLEOTIDE SEQUENCE</scope>
    <source>
        <strain evidence="5">RCP-MX</strain>
    </source>
</reference>
<dbReference type="PROSITE" id="PS51858">
    <property type="entry name" value="PPPDE"/>
    <property type="match status" value="1"/>
</dbReference>
<evidence type="ECO:0000256" key="3">
    <source>
        <dbReference type="ARBA" id="ARBA00022801"/>
    </source>
</evidence>
<organism evidence="5 6">
    <name type="scientific">Paratrimastix pyriformis</name>
    <dbReference type="NCBI Taxonomy" id="342808"/>
    <lineage>
        <taxon>Eukaryota</taxon>
        <taxon>Metamonada</taxon>
        <taxon>Preaxostyla</taxon>
        <taxon>Paratrimastigidae</taxon>
        <taxon>Paratrimastix</taxon>
    </lineage>
</organism>
<dbReference type="SMART" id="SM01179">
    <property type="entry name" value="DUF862"/>
    <property type="match status" value="1"/>
</dbReference>
<dbReference type="InterPro" id="IPR008580">
    <property type="entry name" value="PPPDE_dom"/>
</dbReference>
<feature type="domain" description="PPPDE" evidence="4">
    <location>
        <begin position="4"/>
        <end position="160"/>
    </location>
</feature>
<evidence type="ECO:0000256" key="2">
    <source>
        <dbReference type="ARBA" id="ARBA00022670"/>
    </source>
</evidence>
<sequence>MSGTPVKLHVYDMTQGMAKQLSRQLLGHEIEGVWHTGVIVYGVGLSRFFLAGITHTCSASEYFFGGGIERSAPGASPAGRPLHVIDLGTTAKTQVELEQYISSSLRQKYNVGTYHLLQNNCNNFSSDVAVFLTGKPIPSCPSVCGYHPVYAFLCVYHPAR</sequence>
<dbReference type="InterPro" id="IPR042266">
    <property type="entry name" value="PPPDE_sf"/>
</dbReference>
<keyword evidence="2" id="KW-0645">Protease</keyword>
<name>A0ABQ8U0D1_9EUKA</name>
<dbReference type="PANTHER" id="PTHR12378:SF7">
    <property type="entry name" value="DESUMOYLATING ISOPEPTIDASE 1"/>
    <property type="match status" value="1"/>
</dbReference>